<dbReference type="Proteomes" id="UP000784294">
    <property type="component" value="Unassembled WGS sequence"/>
</dbReference>
<dbReference type="EMBL" id="CAAALY010057766">
    <property type="protein sequence ID" value="VEL22666.1"/>
    <property type="molecule type" value="Genomic_DNA"/>
</dbReference>
<name>A0A448WXF8_9PLAT</name>
<comment type="caution">
    <text evidence="2">The sequence shown here is derived from an EMBL/GenBank/DDBJ whole genome shotgun (WGS) entry which is preliminary data.</text>
</comment>
<evidence type="ECO:0000313" key="3">
    <source>
        <dbReference type="Proteomes" id="UP000784294"/>
    </source>
</evidence>
<proteinExistence type="predicted"/>
<reference evidence="2" key="1">
    <citation type="submission" date="2018-11" db="EMBL/GenBank/DDBJ databases">
        <authorList>
            <consortium name="Pathogen Informatics"/>
        </authorList>
    </citation>
    <scope>NUCLEOTIDE SEQUENCE</scope>
</reference>
<gene>
    <name evidence="2" type="ORF">PXEA_LOCUS16106</name>
</gene>
<dbReference type="AlphaFoldDB" id="A0A448WXF8"/>
<keyword evidence="3" id="KW-1185">Reference proteome</keyword>
<feature type="compositionally biased region" description="Polar residues" evidence="1">
    <location>
        <begin position="53"/>
        <end position="67"/>
    </location>
</feature>
<organism evidence="2 3">
    <name type="scientific">Protopolystoma xenopodis</name>
    <dbReference type="NCBI Taxonomy" id="117903"/>
    <lineage>
        <taxon>Eukaryota</taxon>
        <taxon>Metazoa</taxon>
        <taxon>Spiralia</taxon>
        <taxon>Lophotrochozoa</taxon>
        <taxon>Platyhelminthes</taxon>
        <taxon>Monogenea</taxon>
        <taxon>Polyopisthocotylea</taxon>
        <taxon>Polystomatidea</taxon>
        <taxon>Polystomatidae</taxon>
        <taxon>Protopolystoma</taxon>
    </lineage>
</organism>
<sequence>MSPSSTKSSRKMRHWIRLQITHHTTSPTTHPPHFVSSICQWHKQANRSILLLVTTSPTSDNRPSSSLVPRPPTGAS</sequence>
<evidence type="ECO:0000313" key="2">
    <source>
        <dbReference type="EMBL" id="VEL22666.1"/>
    </source>
</evidence>
<protein>
    <submittedName>
        <fullName evidence="2">Uncharacterized protein</fullName>
    </submittedName>
</protein>
<accession>A0A448WXF8</accession>
<feature type="region of interest" description="Disordered" evidence="1">
    <location>
        <begin position="53"/>
        <end position="76"/>
    </location>
</feature>
<evidence type="ECO:0000256" key="1">
    <source>
        <dbReference type="SAM" id="MobiDB-lite"/>
    </source>
</evidence>